<feature type="short sequence motif" description="TonB C-terminal box" evidence="10">
    <location>
        <begin position="512"/>
        <end position="529"/>
    </location>
</feature>
<dbReference type="NCBIfam" id="TIGR01785">
    <property type="entry name" value="TonB-hemin"/>
    <property type="match status" value="1"/>
</dbReference>
<keyword evidence="8 9" id="KW-0998">Cell outer membrane</keyword>
<dbReference type="Pfam" id="PF00593">
    <property type="entry name" value="TonB_dep_Rec_b-barrel"/>
    <property type="match status" value="1"/>
</dbReference>
<evidence type="ECO:0000256" key="5">
    <source>
        <dbReference type="ARBA" id="ARBA00022692"/>
    </source>
</evidence>
<dbReference type="PANTHER" id="PTHR30069">
    <property type="entry name" value="TONB-DEPENDENT OUTER MEMBRANE RECEPTOR"/>
    <property type="match status" value="1"/>
</dbReference>
<dbReference type="CDD" id="cd01347">
    <property type="entry name" value="ligand_gated_channel"/>
    <property type="match status" value="1"/>
</dbReference>
<evidence type="ECO:0000313" key="12">
    <source>
        <dbReference type="EMBL" id="AMW34597.1"/>
    </source>
</evidence>
<comment type="subcellular location">
    <subcellularLocation>
        <location evidence="1 9">Cell outer membrane</location>
        <topology evidence="1 9">Multi-pass membrane protein</topology>
    </subcellularLocation>
</comment>
<evidence type="ECO:0000256" key="3">
    <source>
        <dbReference type="ARBA" id="ARBA00022448"/>
    </source>
</evidence>
<keyword evidence="7 9" id="KW-0472">Membrane</keyword>
<evidence type="ECO:0000256" key="9">
    <source>
        <dbReference type="PROSITE-ProRule" id="PRU01360"/>
    </source>
</evidence>
<dbReference type="GO" id="GO:0009279">
    <property type="term" value="C:cell outer membrane"/>
    <property type="evidence" value="ECO:0007669"/>
    <property type="project" value="UniProtKB-SubCell"/>
</dbReference>
<dbReference type="InterPro" id="IPR039426">
    <property type="entry name" value="TonB-dep_rcpt-like"/>
</dbReference>
<dbReference type="AlphaFoldDB" id="A0A143DD01"/>
<dbReference type="EMBL" id="CP014525">
    <property type="protein sequence ID" value="AMW34597.1"/>
    <property type="molecule type" value="Genomic_DNA"/>
</dbReference>
<dbReference type="InterPro" id="IPR036942">
    <property type="entry name" value="Beta-barrel_TonB_sf"/>
</dbReference>
<evidence type="ECO:0000256" key="8">
    <source>
        <dbReference type="ARBA" id="ARBA00023237"/>
    </source>
</evidence>
<dbReference type="InterPro" id="IPR037066">
    <property type="entry name" value="Plug_dom_sf"/>
</dbReference>
<comment type="similarity">
    <text evidence="2 9">Belongs to the TonB-dependent receptor family.</text>
</comment>
<organism evidence="12 13">
    <name type="scientific">Haematospirillum jordaniae</name>
    <dbReference type="NCBI Taxonomy" id="1549855"/>
    <lineage>
        <taxon>Bacteria</taxon>
        <taxon>Pseudomonadati</taxon>
        <taxon>Pseudomonadota</taxon>
        <taxon>Alphaproteobacteria</taxon>
        <taxon>Rhodospirillales</taxon>
        <taxon>Novispirillaceae</taxon>
        <taxon>Haematospirillum</taxon>
    </lineage>
</organism>
<protein>
    <recommendedName>
        <fullName evidence="11">TonB-dependent receptor-like beta-barrel domain-containing protein</fullName>
    </recommendedName>
</protein>
<evidence type="ECO:0000259" key="11">
    <source>
        <dbReference type="Pfam" id="PF00593"/>
    </source>
</evidence>
<name>A0A143DD01_9PROT</name>
<evidence type="ECO:0000256" key="2">
    <source>
        <dbReference type="ARBA" id="ARBA00009810"/>
    </source>
</evidence>
<dbReference type="GO" id="GO:0044718">
    <property type="term" value="P:siderophore transmembrane transport"/>
    <property type="evidence" value="ECO:0007669"/>
    <property type="project" value="TreeGrafter"/>
</dbReference>
<dbReference type="GO" id="GO:0015344">
    <property type="term" value="F:siderophore uptake transmembrane transporter activity"/>
    <property type="evidence" value="ECO:0007669"/>
    <property type="project" value="TreeGrafter"/>
</dbReference>
<keyword evidence="4 9" id="KW-1134">Transmembrane beta strand</keyword>
<dbReference type="InterPro" id="IPR010917">
    <property type="entry name" value="TonB_rcpt_CS"/>
</dbReference>
<evidence type="ECO:0000256" key="4">
    <source>
        <dbReference type="ARBA" id="ARBA00022452"/>
    </source>
</evidence>
<evidence type="ECO:0000256" key="7">
    <source>
        <dbReference type="ARBA" id="ARBA00023136"/>
    </source>
</evidence>
<dbReference type="PROSITE" id="PS01156">
    <property type="entry name" value="TONB_DEPENDENT_REC_2"/>
    <property type="match status" value="1"/>
</dbReference>
<dbReference type="SUPFAM" id="SSF56935">
    <property type="entry name" value="Porins"/>
    <property type="match status" value="1"/>
</dbReference>
<dbReference type="RefSeq" id="WP_066134086.1">
    <property type="nucleotide sequence ID" value="NZ_CP014525.1"/>
</dbReference>
<dbReference type="Gene3D" id="2.170.130.10">
    <property type="entry name" value="TonB-dependent receptor, plug domain"/>
    <property type="match status" value="1"/>
</dbReference>
<dbReference type="GeneID" id="53316455"/>
<accession>A0A143DD01</accession>
<evidence type="ECO:0000256" key="10">
    <source>
        <dbReference type="PROSITE-ProRule" id="PRU10144"/>
    </source>
</evidence>
<dbReference type="PANTHER" id="PTHR30069:SF41">
    <property type="entry name" value="HEME_HEMOPEXIN UTILIZATION PROTEIN C"/>
    <property type="match status" value="1"/>
</dbReference>
<dbReference type="Gene3D" id="2.40.170.20">
    <property type="entry name" value="TonB-dependent receptor, beta-barrel domain"/>
    <property type="match status" value="1"/>
</dbReference>
<evidence type="ECO:0000256" key="1">
    <source>
        <dbReference type="ARBA" id="ARBA00004571"/>
    </source>
</evidence>
<keyword evidence="13" id="KW-1185">Reference proteome</keyword>
<dbReference type="Proteomes" id="UP000076066">
    <property type="component" value="Chromosome"/>
</dbReference>
<dbReference type="PROSITE" id="PS52016">
    <property type="entry name" value="TONB_DEPENDENT_REC_3"/>
    <property type="match status" value="1"/>
</dbReference>
<reference evidence="12 13" key="1">
    <citation type="submission" date="2016-02" db="EMBL/GenBank/DDBJ databases">
        <title>Complete Genome of H5569, the type strain of the newly described species Haematospirillium jordaniae.</title>
        <authorList>
            <person name="Nicholson A.C."/>
            <person name="Humrighouse B.W."/>
            <person name="Loparov V."/>
            <person name="McQuiston J.R."/>
        </authorList>
    </citation>
    <scope>NUCLEOTIDE SEQUENCE [LARGE SCALE GENOMIC DNA]</scope>
    <source>
        <strain evidence="12 13">H5569</strain>
    </source>
</reference>
<feature type="domain" description="TonB-dependent receptor-like beta-barrel" evidence="11">
    <location>
        <begin position="103"/>
        <end position="502"/>
    </location>
</feature>
<dbReference type="OrthoDB" id="9760333at2"/>
<evidence type="ECO:0000313" key="13">
    <source>
        <dbReference type="Proteomes" id="UP000076066"/>
    </source>
</evidence>
<dbReference type="InterPro" id="IPR011276">
    <property type="entry name" value="TonB_haem/Hb_rcpt"/>
</dbReference>
<gene>
    <name evidence="12" type="ORF">AY555_04725</name>
</gene>
<sequence>MLRGPGSTLFGSGALGGVMNMTTVDATDFLKPGQMMGGRVSAGYASASDKKRGSLMAYARPMETLDFLVGGSAHTQADLRHGNDTHLPYSAERNRSALFKVGINPDTFHRITLSALRYDGDEKAGAQADGLLNARSNPAVDRETKQDTYTLSWNYKNPADKLFDVQATLYRNQADINEKTRASVRHDTRKQTVNGVDVANTSRFSFGDSAHNRLTYGVEYMEEKQEGRQNGIPTAGFYPDATMKTTGVFVQDEITLFTDWTLTAGVRHDRFDLSPTDRAGRDGSATSPKAALSWRVTPWFMPYVSYAEAFRAPSLKGLYNQGQHYPGNTFVPNPNLRPEKARNAELGASFRFQNLALERDSLRLKVSGFENRIKDYIEQTVGATTTTTSNVPNARIRGVELEAAYDAGIVFASLGASKLRGDNRSSHTPLESIPAAKAVATIGTRIPGTDLEAGWRTHMVAAQNRAKADKKSGGYAIHDVFVSWAPEQFNDALRVNLTADNLFDRYYKPHESAIYAAGRDIRLSAVIQF</sequence>
<dbReference type="InterPro" id="IPR000531">
    <property type="entry name" value="Beta-barrel_TonB"/>
</dbReference>
<dbReference type="GO" id="GO:0015232">
    <property type="term" value="F:heme transmembrane transporter activity"/>
    <property type="evidence" value="ECO:0007669"/>
    <property type="project" value="InterPro"/>
</dbReference>
<dbReference type="KEGG" id="hjo:AY555_04725"/>
<keyword evidence="6" id="KW-0798">TonB box</keyword>
<dbReference type="STRING" id="1549855.AY555_04725"/>
<proteinExistence type="inferred from homology"/>
<evidence type="ECO:0000256" key="6">
    <source>
        <dbReference type="ARBA" id="ARBA00023077"/>
    </source>
</evidence>
<keyword evidence="5 9" id="KW-0812">Transmembrane</keyword>
<keyword evidence="3 9" id="KW-0813">Transport</keyword>